<keyword evidence="3" id="KW-1185">Reference proteome</keyword>
<accession>A0A2P7QJ27</accession>
<reference evidence="2 3" key="1">
    <citation type="submission" date="2018-03" db="EMBL/GenBank/DDBJ databases">
        <title>The draft genome of Sphingosinicella sp. GL-C-18.</title>
        <authorList>
            <person name="Liu L."/>
            <person name="Li L."/>
            <person name="Liang L."/>
            <person name="Zhang X."/>
            <person name="Wang T."/>
        </authorList>
    </citation>
    <scope>NUCLEOTIDE SEQUENCE [LARGE SCALE GENOMIC DNA]</scope>
    <source>
        <strain evidence="2 3">GL-C-18</strain>
    </source>
</reference>
<sequence>MVQDGFAIFFLLAFLCGVMALLASIRDDAGAILAALSGTDAAPRVRTMRRVRLSERPTAEVPHVKRRLATLIHGGLAPVTETPRIWAFRRADPDAL</sequence>
<dbReference type="AlphaFoldDB" id="A0A2P7QJ27"/>
<evidence type="ECO:0000256" key="1">
    <source>
        <dbReference type="SAM" id="Phobius"/>
    </source>
</evidence>
<feature type="transmembrane region" description="Helical" evidence="1">
    <location>
        <begin position="6"/>
        <end position="25"/>
    </location>
</feature>
<evidence type="ECO:0000313" key="3">
    <source>
        <dbReference type="Proteomes" id="UP000241167"/>
    </source>
</evidence>
<dbReference type="EMBL" id="PXYI01000007">
    <property type="protein sequence ID" value="PSJ37940.1"/>
    <property type="molecule type" value="Genomic_DNA"/>
</dbReference>
<comment type="caution">
    <text evidence="2">The sequence shown here is derived from an EMBL/GenBank/DDBJ whole genome shotgun (WGS) entry which is preliminary data.</text>
</comment>
<organism evidence="2 3">
    <name type="scientific">Allosphingosinicella deserti</name>
    <dbReference type="NCBI Taxonomy" id="2116704"/>
    <lineage>
        <taxon>Bacteria</taxon>
        <taxon>Pseudomonadati</taxon>
        <taxon>Pseudomonadota</taxon>
        <taxon>Alphaproteobacteria</taxon>
        <taxon>Sphingomonadales</taxon>
        <taxon>Sphingomonadaceae</taxon>
        <taxon>Allosphingosinicella</taxon>
    </lineage>
</organism>
<evidence type="ECO:0000313" key="2">
    <source>
        <dbReference type="EMBL" id="PSJ37940.1"/>
    </source>
</evidence>
<dbReference type="Proteomes" id="UP000241167">
    <property type="component" value="Unassembled WGS sequence"/>
</dbReference>
<proteinExistence type="predicted"/>
<keyword evidence="1" id="KW-0472">Membrane</keyword>
<name>A0A2P7QJ27_9SPHN</name>
<gene>
    <name evidence="2" type="ORF">C7I55_19725</name>
</gene>
<keyword evidence="1" id="KW-1133">Transmembrane helix</keyword>
<protein>
    <submittedName>
        <fullName evidence="2">Uncharacterized protein</fullName>
    </submittedName>
</protein>
<keyword evidence="1" id="KW-0812">Transmembrane</keyword>
<dbReference type="OrthoDB" id="9860650at2"/>
<dbReference type="RefSeq" id="WP_106514754.1">
    <property type="nucleotide sequence ID" value="NZ_PXYI01000007.1"/>
</dbReference>